<dbReference type="InterPro" id="IPR050222">
    <property type="entry name" value="MATE_MdtK"/>
</dbReference>
<comment type="similarity">
    <text evidence="3">Belongs to the multi antimicrobial extrusion (MATE) (TC 2.A.66.1) family.</text>
</comment>
<feature type="transmembrane region" description="Helical" evidence="13">
    <location>
        <begin position="363"/>
        <end position="381"/>
    </location>
</feature>
<dbReference type="AlphaFoldDB" id="A0A2V1JP70"/>
<evidence type="ECO:0000256" key="3">
    <source>
        <dbReference type="ARBA" id="ARBA00010199"/>
    </source>
</evidence>
<dbReference type="RefSeq" id="WP_109216971.1">
    <property type="nucleotide sequence ID" value="NZ_JRFU01000229.1"/>
</dbReference>
<organism evidence="14 15">
    <name type="scientific">Eubacterium ramulus</name>
    <dbReference type="NCBI Taxonomy" id="39490"/>
    <lineage>
        <taxon>Bacteria</taxon>
        <taxon>Bacillati</taxon>
        <taxon>Bacillota</taxon>
        <taxon>Clostridia</taxon>
        <taxon>Eubacteriales</taxon>
        <taxon>Eubacteriaceae</taxon>
        <taxon>Eubacterium</taxon>
    </lineage>
</organism>
<feature type="transmembrane region" description="Helical" evidence="13">
    <location>
        <begin position="64"/>
        <end position="82"/>
    </location>
</feature>
<dbReference type="InterPro" id="IPR048279">
    <property type="entry name" value="MdtK-like"/>
</dbReference>
<dbReference type="EMBL" id="JRFU01000229">
    <property type="protein sequence ID" value="PWE85305.1"/>
    <property type="molecule type" value="Genomic_DNA"/>
</dbReference>
<dbReference type="PANTHER" id="PTHR43298">
    <property type="entry name" value="MULTIDRUG RESISTANCE PROTEIN NORM-RELATED"/>
    <property type="match status" value="1"/>
</dbReference>
<dbReference type="InterPro" id="IPR002528">
    <property type="entry name" value="MATE_fam"/>
</dbReference>
<feature type="transmembrane region" description="Helical" evidence="13">
    <location>
        <begin position="190"/>
        <end position="215"/>
    </location>
</feature>
<feature type="transmembrane region" description="Helical" evidence="13">
    <location>
        <begin position="133"/>
        <end position="155"/>
    </location>
</feature>
<feature type="transmembrane region" description="Helical" evidence="13">
    <location>
        <begin position="315"/>
        <end position="335"/>
    </location>
</feature>
<name>A0A2V1JP70_EUBRA</name>
<evidence type="ECO:0000313" key="15">
    <source>
        <dbReference type="Proteomes" id="UP000245288"/>
    </source>
</evidence>
<evidence type="ECO:0000256" key="4">
    <source>
        <dbReference type="ARBA" id="ARBA00020268"/>
    </source>
</evidence>
<dbReference type="GO" id="GO:0015297">
    <property type="term" value="F:antiporter activity"/>
    <property type="evidence" value="ECO:0007669"/>
    <property type="project" value="UniProtKB-KW"/>
</dbReference>
<accession>A0A2V1JP70</accession>
<sequence length="441" mass="48882">MEKDLTKGPIFKTLLLFALPMMLGNLLQQVYNITDTIIVGRFLGSGALAAVGSTYTLMTFLTSVMIGLCMGCGALFSMHYGAGRQKEMKECMWVSFWLVLLVTLLMYLIVFIGTDGILTLLQTPEDIYELMRIYARIIFIGIGFTFLYNYFAFILRAVGNSILPLIFLAVSTILNIVLDLWFVFELQLGVGGAAGATVIAQGISGIGITIVALWKNPQLFPKKEQRIFRKTTFSEVGRYAFFTCLQQSVMNFGILMIQGLVNSFGTAIMAAFAAAVKIDTLAYMPVQEFGNAFSLFISQNHGAKRPDRVTAGIRTAVRVSILFCVIISAVVWIFARPLMQIFVDAGETTIIAEGVRYLHIEGAFYWGIGCLFLLYGLYRAIERPAMSLVLTIVSLGTRVVLAYAFAPNTPLGVSAIWWAIPIGWILADLTGFLYYRKIKKL</sequence>
<dbReference type="Pfam" id="PF01554">
    <property type="entry name" value="MatE"/>
    <property type="match status" value="2"/>
</dbReference>
<feature type="transmembrane region" description="Helical" evidence="13">
    <location>
        <begin position="94"/>
        <end position="113"/>
    </location>
</feature>
<evidence type="ECO:0000256" key="5">
    <source>
        <dbReference type="ARBA" id="ARBA00022448"/>
    </source>
</evidence>
<evidence type="ECO:0000256" key="7">
    <source>
        <dbReference type="ARBA" id="ARBA00022475"/>
    </source>
</evidence>
<evidence type="ECO:0000313" key="14">
    <source>
        <dbReference type="EMBL" id="PWE85305.1"/>
    </source>
</evidence>
<evidence type="ECO:0000256" key="6">
    <source>
        <dbReference type="ARBA" id="ARBA00022449"/>
    </source>
</evidence>
<evidence type="ECO:0000256" key="1">
    <source>
        <dbReference type="ARBA" id="ARBA00003408"/>
    </source>
</evidence>
<feature type="transmembrane region" description="Helical" evidence="13">
    <location>
        <begin position="412"/>
        <end position="435"/>
    </location>
</feature>
<dbReference type="NCBIfam" id="TIGR00797">
    <property type="entry name" value="matE"/>
    <property type="match status" value="1"/>
</dbReference>
<keyword evidence="7" id="KW-1003">Cell membrane</keyword>
<dbReference type="GO" id="GO:0006811">
    <property type="term" value="P:monoatomic ion transport"/>
    <property type="evidence" value="ECO:0007669"/>
    <property type="project" value="UniProtKB-KW"/>
</dbReference>
<keyword evidence="15" id="KW-1185">Reference proteome</keyword>
<evidence type="ECO:0000256" key="10">
    <source>
        <dbReference type="ARBA" id="ARBA00023065"/>
    </source>
</evidence>
<evidence type="ECO:0000256" key="9">
    <source>
        <dbReference type="ARBA" id="ARBA00022989"/>
    </source>
</evidence>
<keyword evidence="10" id="KW-0406">Ion transport</keyword>
<keyword evidence="9 13" id="KW-1133">Transmembrane helix</keyword>
<evidence type="ECO:0000256" key="12">
    <source>
        <dbReference type="ARBA" id="ARBA00031636"/>
    </source>
</evidence>
<evidence type="ECO:0000256" key="8">
    <source>
        <dbReference type="ARBA" id="ARBA00022692"/>
    </source>
</evidence>
<comment type="subcellular location">
    <subcellularLocation>
        <location evidence="2">Cell membrane</location>
        <topology evidence="2">Multi-pass membrane protein</topology>
    </subcellularLocation>
</comment>
<gene>
    <name evidence="14" type="ORF">LG34_16690</name>
</gene>
<comment type="caution">
    <text evidence="14">The sequence shown here is derived from an EMBL/GenBank/DDBJ whole genome shotgun (WGS) entry which is preliminary data.</text>
</comment>
<reference evidence="14 15" key="1">
    <citation type="submission" date="2014-09" db="EMBL/GenBank/DDBJ databases">
        <title>Butyrate-producing bacteria isolated from human gut.</title>
        <authorList>
            <person name="Zhang Q."/>
            <person name="Zhao L."/>
        </authorList>
    </citation>
    <scope>NUCLEOTIDE SEQUENCE [LARGE SCALE GENOMIC DNA]</scope>
    <source>
        <strain evidence="14 15">21</strain>
    </source>
</reference>
<dbReference type="OrthoDB" id="9776324at2"/>
<comment type="function">
    <text evidence="1">Multidrug efflux pump.</text>
</comment>
<evidence type="ECO:0000256" key="13">
    <source>
        <dbReference type="SAM" id="Phobius"/>
    </source>
</evidence>
<dbReference type="PIRSF" id="PIRSF006603">
    <property type="entry name" value="DinF"/>
    <property type="match status" value="1"/>
</dbReference>
<keyword evidence="5" id="KW-0813">Transport</keyword>
<dbReference type="CDD" id="cd13138">
    <property type="entry name" value="MATE_yoeA_like"/>
    <property type="match status" value="1"/>
</dbReference>
<keyword evidence="8 13" id="KW-0812">Transmembrane</keyword>
<keyword evidence="6" id="KW-0050">Antiport</keyword>
<evidence type="ECO:0000256" key="2">
    <source>
        <dbReference type="ARBA" id="ARBA00004651"/>
    </source>
</evidence>
<dbReference type="GO" id="GO:0042910">
    <property type="term" value="F:xenobiotic transmembrane transporter activity"/>
    <property type="evidence" value="ECO:0007669"/>
    <property type="project" value="InterPro"/>
</dbReference>
<feature type="transmembrane region" description="Helical" evidence="13">
    <location>
        <begin position="6"/>
        <end position="26"/>
    </location>
</feature>
<evidence type="ECO:0000256" key="11">
    <source>
        <dbReference type="ARBA" id="ARBA00023136"/>
    </source>
</evidence>
<feature type="transmembrane region" description="Helical" evidence="13">
    <location>
        <begin position="388"/>
        <end position="406"/>
    </location>
</feature>
<protein>
    <recommendedName>
        <fullName evidence="4">Probable multidrug resistance protein NorM</fullName>
    </recommendedName>
    <alternativeName>
        <fullName evidence="12">Multidrug-efflux transporter</fullName>
    </alternativeName>
</protein>
<keyword evidence="11 13" id="KW-0472">Membrane</keyword>
<feature type="transmembrane region" description="Helical" evidence="13">
    <location>
        <begin position="38"/>
        <end position="58"/>
    </location>
</feature>
<dbReference type="PANTHER" id="PTHR43298:SF2">
    <property type="entry name" value="FMN_FAD EXPORTER YEEO-RELATED"/>
    <property type="match status" value="1"/>
</dbReference>
<dbReference type="Proteomes" id="UP000245288">
    <property type="component" value="Unassembled WGS sequence"/>
</dbReference>
<proteinExistence type="inferred from homology"/>
<dbReference type="GO" id="GO:0005886">
    <property type="term" value="C:plasma membrane"/>
    <property type="evidence" value="ECO:0007669"/>
    <property type="project" value="UniProtKB-SubCell"/>
</dbReference>
<feature type="transmembrane region" description="Helical" evidence="13">
    <location>
        <begin position="162"/>
        <end position="184"/>
    </location>
</feature>